<evidence type="ECO:0000313" key="11">
    <source>
        <dbReference type="EMBL" id="MEK8048629.1"/>
    </source>
</evidence>
<protein>
    <recommendedName>
        <fullName evidence="4">Flagellar hook-associated protein 1</fullName>
    </recommendedName>
</protein>
<sequence>MSASSLLSLGSQALFASYRQIQTTSHNISNANTEGYSRQTNIQSTNTAQEFSGGWLGRGVSVTTVKRASDSFLTDRAASLKSAAASDAALSDLMGQLEKMFPGGESGLGNAATQIFNAFADLAAAPSDLSARQAVIGKLQDFTALAHDVAEQVEGLQGNVTSDIAGAVNEVNTLAQQLAALNRQISSASALGHDPNDLLDQRDVLVSRISEQMDVQTVTAADGSVGVFVATGQTLVLGGSANKLTVQTDPYDPKRTGVGITLNGKLTLLADDFITSGKLGGMLQFQSGDLAEARNRLGQFVTGVSRALNAQQGLGIDLDRQAGSALFNVAEPKALAATTNARDASGAAISSVTLEITDAAALKASDYKLEVDPADASRFLVTRLADGPGATPVSIASGDVLDGLRITAGANAPTAGESFLLRPVAYAAAEISVAMRNPRGLAAASPVVATIPAANQGTMAVTATDIVAEPAAGYSAISVHFTDDAGAYEVRDAGNAVLGSGTFTPGQPVLWDGISLTLAGLPRSGDEIRLAPNQQPSANNGNALSMDSLANRTLVDGQRASDAYSSLFSQIGVRAQGASIASDSSSKAFTAAKEQLTSVTGVNVDEEVARLIQYQQGYQAAAKVLQTAQTLLDTVISIAGS</sequence>
<evidence type="ECO:0000259" key="9">
    <source>
        <dbReference type="Pfam" id="PF21158"/>
    </source>
</evidence>
<dbReference type="EMBL" id="JBBUTH010000001">
    <property type="protein sequence ID" value="MEK8048629.1"/>
    <property type="molecule type" value="Genomic_DNA"/>
</dbReference>
<feature type="coiled-coil region" evidence="7">
    <location>
        <begin position="164"/>
        <end position="191"/>
    </location>
</feature>
<dbReference type="PANTHER" id="PTHR30033:SF1">
    <property type="entry name" value="FLAGELLAR HOOK-ASSOCIATED PROTEIN 1"/>
    <property type="match status" value="1"/>
</dbReference>
<evidence type="ECO:0000259" key="10">
    <source>
        <dbReference type="Pfam" id="PF22638"/>
    </source>
</evidence>
<dbReference type="Pfam" id="PF06429">
    <property type="entry name" value="Flg_bbr_C"/>
    <property type="match status" value="1"/>
</dbReference>
<feature type="domain" description="Flagellar basal-body/hook protein C-terminal" evidence="8">
    <location>
        <begin position="600"/>
        <end position="637"/>
    </location>
</feature>
<accession>A0ABU9C9R2</accession>
<keyword evidence="5" id="KW-0964">Secreted</keyword>
<keyword evidence="6" id="KW-0975">Bacterial flagellum</keyword>
<organism evidence="11 12">
    <name type="scientific">Pseudaquabacterium inlustre</name>
    <dbReference type="NCBI Taxonomy" id="2984192"/>
    <lineage>
        <taxon>Bacteria</taxon>
        <taxon>Pseudomonadati</taxon>
        <taxon>Pseudomonadota</taxon>
        <taxon>Betaproteobacteria</taxon>
        <taxon>Burkholderiales</taxon>
        <taxon>Sphaerotilaceae</taxon>
        <taxon>Pseudaquabacterium</taxon>
    </lineage>
</organism>
<dbReference type="SUPFAM" id="SSF64518">
    <property type="entry name" value="Phase 1 flagellin"/>
    <property type="match status" value="1"/>
</dbReference>
<gene>
    <name evidence="11" type="primary">flgK</name>
    <name evidence="11" type="ORF">AACH10_00070</name>
</gene>
<comment type="subcellular location">
    <subcellularLocation>
        <location evidence="1">Bacterial flagellum</location>
    </subcellularLocation>
    <subcellularLocation>
        <location evidence="2">Secreted</location>
    </subcellularLocation>
</comment>
<evidence type="ECO:0000256" key="1">
    <source>
        <dbReference type="ARBA" id="ARBA00004365"/>
    </source>
</evidence>
<comment type="similarity">
    <text evidence="3">Belongs to the flagella basal body rod proteins family.</text>
</comment>
<keyword evidence="7" id="KW-0175">Coiled coil</keyword>
<keyword evidence="12" id="KW-1185">Reference proteome</keyword>
<dbReference type="Proteomes" id="UP001365405">
    <property type="component" value="Unassembled WGS sequence"/>
</dbReference>
<dbReference type="InterPro" id="IPR010930">
    <property type="entry name" value="Flg_bb/hook_C_dom"/>
</dbReference>
<dbReference type="PANTHER" id="PTHR30033">
    <property type="entry name" value="FLAGELLAR HOOK-ASSOCIATED PROTEIN 1"/>
    <property type="match status" value="1"/>
</dbReference>
<feature type="domain" description="Flagellar hook-associated protein FlgK helical" evidence="10">
    <location>
        <begin position="94"/>
        <end position="327"/>
    </location>
</feature>
<name>A0ABU9C9R2_9BURK</name>
<keyword evidence="11" id="KW-0966">Cell projection</keyword>
<evidence type="ECO:0000256" key="5">
    <source>
        <dbReference type="ARBA" id="ARBA00022525"/>
    </source>
</evidence>
<dbReference type="PRINTS" id="PR01005">
    <property type="entry name" value="FLGHOOKAP1"/>
</dbReference>
<reference evidence="11 12" key="1">
    <citation type="submission" date="2024-04" db="EMBL/GenBank/DDBJ databases">
        <title>Novel species of the genus Ideonella isolated from streams.</title>
        <authorList>
            <person name="Lu H."/>
        </authorList>
    </citation>
    <scope>NUCLEOTIDE SEQUENCE [LARGE SCALE GENOMIC DNA]</scope>
    <source>
        <strain evidence="11 12">DXS22W</strain>
    </source>
</reference>
<evidence type="ECO:0000256" key="3">
    <source>
        <dbReference type="ARBA" id="ARBA00009677"/>
    </source>
</evidence>
<dbReference type="InterPro" id="IPR049119">
    <property type="entry name" value="FlgK_D2-like"/>
</dbReference>
<keyword evidence="11" id="KW-0969">Cilium</keyword>
<dbReference type="Pfam" id="PF21158">
    <property type="entry name" value="flgK_1st_1"/>
    <property type="match status" value="1"/>
</dbReference>
<proteinExistence type="inferred from homology"/>
<evidence type="ECO:0000256" key="2">
    <source>
        <dbReference type="ARBA" id="ARBA00004613"/>
    </source>
</evidence>
<dbReference type="Pfam" id="PF22638">
    <property type="entry name" value="FlgK_D1"/>
    <property type="match status" value="1"/>
</dbReference>
<evidence type="ECO:0000313" key="12">
    <source>
        <dbReference type="Proteomes" id="UP001365405"/>
    </source>
</evidence>
<evidence type="ECO:0000256" key="6">
    <source>
        <dbReference type="ARBA" id="ARBA00023143"/>
    </source>
</evidence>
<dbReference type="NCBIfam" id="TIGR02492">
    <property type="entry name" value="flgK_ends"/>
    <property type="match status" value="1"/>
</dbReference>
<dbReference type="InterPro" id="IPR002371">
    <property type="entry name" value="FlgK"/>
</dbReference>
<comment type="caution">
    <text evidence="11">The sequence shown here is derived from an EMBL/GenBank/DDBJ whole genome shotgun (WGS) entry which is preliminary data.</text>
</comment>
<keyword evidence="11" id="KW-0282">Flagellum</keyword>
<evidence type="ECO:0000256" key="4">
    <source>
        <dbReference type="ARBA" id="ARBA00016244"/>
    </source>
</evidence>
<dbReference type="RefSeq" id="WP_341408307.1">
    <property type="nucleotide sequence ID" value="NZ_JBBUTH010000001.1"/>
</dbReference>
<evidence type="ECO:0000259" key="8">
    <source>
        <dbReference type="Pfam" id="PF06429"/>
    </source>
</evidence>
<feature type="domain" description="Flagellar hook-associated protein 1 D2-like" evidence="9">
    <location>
        <begin position="340"/>
        <end position="423"/>
    </location>
</feature>
<dbReference type="InterPro" id="IPR053927">
    <property type="entry name" value="FlgK_helical"/>
</dbReference>
<evidence type="ECO:0000256" key="7">
    <source>
        <dbReference type="SAM" id="Coils"/>
    </source>
</evidence>